<evidence type="ECO:0000256" key="1">
    <source>
        <dbReference type="PROSITE-ProRule" id="PRU00497"/>
    </source>
</evidence>
<evidence type="ECO:0000313" key="4">
    <source>
        <dbReference type="Proteomes" id="UP000292052"/>
    </source>
</evidence>
<dbReference type="OrthoDB" id="8188035at2759"/>
<keyword evidence="4" id="KW-1185">Reference proteome</keyword>
<dbReference type="PANTHER" id="PTHR10380:SF196">
    <property type="entry name" value="CUTICULAR PROTEIN 72EA"/>
    <property type="match status" value="1"/>
</dbReference>
<dbReference type="PROSITE" id="PS51155">
    <property type="entry name" value="CHIT_BIND_RR_2"/>
    <property type="match status" value="1"/>
</dbReference>
<dbReference type="InterPro" id="IPR000618">
    <property type="entry name" value="Insect_cuticle"/>
</dbReference>
<organism evidence="3 4">
    <name type="scientific">Asbolus verrucosus</name>
    <name type="common">Desert ironclad beetle</name>
    <dbReference type="NCBI Taxonomy" id="1661398"/>
    <lineage>
        <taxon>Eukaryota</taxon>
        <taxon>Metazoa</taxon>
        <taxon>Ecdysozoa</taxon>
        <taxon>Arthropoda</taxon>
        <taxon>Hexapoda</taxon>
        <taxon>Insecta</taxon>
        <taxon>Pterygota</taxon>
        <taxon>Neoptera</taxon>
        <taxon>Endopterygota</taxon>
        <taxon>Coleoptera</taxon>
        <taxon>Polyphaga</taxon>
        <taxon>Cucujiformia</taxon>
        <taxon>Tenebrionidae</taxon>
        <taxon>Pimeliinae</taxon>
        <taxon>Asbolus</taxon>
    </lineage>
</organism>
<dbReference type="InterPro" id="IPR050468">
    <property type="entry name" value="Cuticle_Struct_Prot"/>
</dbReference>
<gene>
    <name evidence="3" type="ORF">BDFB_007317</name>
</gene>
<evidence type="ECO:0000256" key="2">
    <source>
        <dbReference type="SAM" id="SignalP"/>
    </source>
</evidence>
<keyword evidence="2" id="KW-0732">Signal</keyword>
<name>A0A482VGM2_ASBVE</name>
<protein>
    <submittedName>
        <fullName evidence="3">Chitin bind 4 domain containing protein</fullName>
    </submittedName>
</protein>
<dbReference type="STRING" id="1661398.A0A482VGM2"/>
<dbReference type="Pfam" id="PF00379">
    <property type="entry name" value="Chitin_bind_4"/>
    <property type="match status" value="1"/>
</dbReference>
<accession>A0A482VGM2</accession>
<dbReference type="AlphaFoldDB" id="A0A482VGM2"/>
<feature type="signal peptide" evidence="2">
    <location>
        <begin position="1"/>
        <end position="16"/>
    </location>
</feature>
<keyword evidence="1" id="KW-0193">Cuticle</keyword>
<dbReference type="EMBL" id="QDEB01102195">
    <property type="protein sequence ID" value="RZC31820.1"/>
    <property type="molecule type" value="Genomic_DNA"/>
</dbReference>
<dbReference type="GO" id="GO:0062129">
    <property type="term" value="C:chitin-based extracellular matrix"/>
    <property type="evidence" value="ECO:0007669"/>
    <property type="project" value="TreeGrafter"/>
</dbReference>
<feature type="chain" id="PRO_5019747579" evidence="2">
    <location>
        <begin position="17"/>
        <end position="219"/>
    </location>
</feature>
<dbReference type="PANTHER" id="PTHR10380">
    <property type="entry name" value="CUTICLE PROTEIN"/>
    <property type="match status" value="1"/>
</dbReference>
<dbReference type="Proteomes" id="UP000292052">
    <property type="component" value="Unassembled WGS sequence"/>
</dbReference>
<reference evidence="3 4" key="1">
    <citation type="submission" date="2017-03" db="EMBL/GenBank/DDBJ databases">
        <title>Genome of the blue death feigning beetle - Asbolus verrucosus.</title>
        <authorList>
            <person name="Rider S.D."/>
        </authorList>
    </citation>
    <scope>NUCLEOTIDE SEQUENCE [LARGE SCALE GENOMIC DNA]</scope>
    <source>
        <strain evidence="3">Butters</strain>
        <tissue evidence="3">Head and leg muscle</tissue>
    </source>
</reference>
<proteinExistence type="predicted"/>
<comment type="caution">
    <text evidence="3">The sequence shown here is derived from an EMBL/GenBank/DDBJ whole genome shotgun (WGS) entry which is preliminary data.</text>
</comment>
<dbReference type="GO" id="GO:0008010">
    <property type="term" value="F:structural constituent of chitin-based larval cuticle"/>
    <property type="evidence" value="ECO:0007669"/>
    <property type="project" value="TreeGrafter"/>
</dbReference>
<evidence type="ECO:0000313" key="3">
    <source>
        <dbReference type="EMBL" id="RZC31820.1"/>
    </source>
</evidence>
<sequence>MKIVFAIAALLAVAAAKPSGILAPLAYAPIIPYSLSSQYHAQDALGQYSYGYANDLSAKTEVKSIDGVTRGGYTYVDAEGKLQSVQYTSDAVAGFRVAATNLPVAPSAPKVEPLPEPVPVKDTPEVAEAKAQHLAAVEEAKVKAAEPVAVMQSAPFVAAPYYGVSPVLAYSAYNYGYPFVYSAPWVAAPVVVAPADTPEVAQAKAEHLAAVEEVKARDS</sequence>